<dbReference type="NCBIfam" id="NF038125">
    <property type="entry name" value="PEP_CTERM_THxN"/>
    <property type="match status" value="1"/>
</dbReference>
<evidence type="ECO:0000256" key="1">
    <source>
        <dbReference type="SAM" id="SignalP"/>
    </source>
</evidence>
<reference evidence="3 4" key="1">
    <citation type="journal article" date="2009" name="Stand. Genomic Sci.">
        <title>Complete genome sequence of Desulfomicrobium baculatum type strain (X).</title>
        <authorList>
            <person name="Copeland A."/>
            <person name="Spring S."/>
            <person name="Goker M."/>
            <person name="Schneider S."/>
            <person name="Lapidus A."/>
            <person name="Del Rio T.G."/>
            <person name="Tice H."/>
            <person name="Cheng J.F."/>
            <person name="Chen F."/>
            <person name="Nolan M."/>
            <person name="Bruce D."/>
            <person name="Goodwin L."/>
            <person name="Pitluck S."/>
            <person name="Ivanova N."/>
            <person name="Mavrommatis K."/>
            <person name="Ovchinnikova G."/>
            <person name="Pati A."/>
            <person name="Chen A."/>
            <person name="Palaniappan K."/>
            <person name="Land M."/>
            <person name="Hauser L."/>
            <person name="Chang Y.J."/>
            <person name="Jeffries C.C."/>
            <person name="Meincke L."/>
            <person name="Sims D."/>
            <person name="Brettin T."/>
            <person name="Detter J.C."/>
            <person name="Han C."/>
            <person name="Chain P."/>
            <person name="Bristow J."/>
            <person name="Eisen J.A."/>
            <person name="Markowitz V."/>
            <person name="Hugenholtz P."/>
            <person name="Kyrpides N.C."/>
            <person name="Klenk H.P."/>
            <person name="Lucas S."/>
        </authorList>
    </citation>
    <scope>NUCLEOTIDE SEQUENCE [LARGE SCALE GENOMIC DNA]</scope>
    <source>
        <strain evidence="4">DSM 4028 / VKM B-1378 / X</strain>
    </source>
</reference>
<organism evidence="3 4">
    <name type="scientific">Desulfomicrobium baculatum (strain DSM 4028 / VKM B-1378 / X)</name>
    <name type="common">Desulfovibrio baculatus</name>
    <dbReference type="NCBI Taxonomy" id="525897"/>
    <lineage>
        <taxon>Bacteria</taxon>
        <taxon>Pseudomonadati</taxon>
        <taxon>Thermodesulfobacteriota</taxon>
        <taxon>Desulfovibrionia</taxon>
        <taxon>Desulfovibrionales</taxon>
        <taxon>Desulfomicrobiaceae</taxon>
        <taxon>Desulfomicrobium</taxon>
    </lineage>
</organism>
<feature type="chain" id="PRO_5002979514" description="Ice-binding protein C-terminal domain-containing protein" evidence="1">
    <location>
        <begin position="24"/>
        <end position="259"/>
    </location>
</feature>
<dbReference type="InterPro" id="IPR013424">
    <property type="entry name" value="Ice-binding_C"/>
</dbReference>
<dbReference type="AlphaFoldDB" id="C7LQB5"/>
<proteinExistence type="predicted"/>
<dbReference type="RefSeq" id="WP_015774406.1">
    <property type="nucleotide sequence ID" value="NC_013173.1"/>
</dbReference>
<dbReference type="EMBL" id="CP001629">
    <property type="protein sequence ID" value="ACU90317.1"/>
    <property type="molecule type" value="Genomic_DNA"/>
</dbReference>
<gene>
    <name evidence="3" type="ordered locus">Dbac_2235</name>
</gene>
<evidence type="ECO:0000313" key="3">
    <source>
        <dbReference type="EMBL" id="ACU90317.1"/>
    </source>
</evidence>
<evidence type="ECO:0000259" key="2">
    <source>
        <dbReference type="Pfam" id="PF07589"/>
    </source>
</evidence>
<dbReference type="Proteomes" id="UP000002216">
    <property type="component" value="Chromosome"/>
</dbReference>
<dbReference type="eggNOG" id="ENOG50335B4">
    <property type="taxonomic scope" value="Bacteria"/>
</dbReference>
<evidence type="ECO:0000313" key="4">
    <source>
        <dbReference type="Proteomes" id="UP000002216"/>
    </source>
</evidence>
<keyword evidence="1" id="KW-0732">Signal</keyword>
<feature type="domain" description="Ice-binding protein C-terminal" evidence="2">
    <location>
        <begin position="232"/>
        <end position="255"/>
    </location>
</feature>
<accession>C7LQB5</accession>
<name>C7LQB5_DESBD</name>
<dbReference type="OrthoDB" id="5470675at2"/>
<dbReference type="KEGG" id="dba:Dbac_2235"/>
<dbReference type="NCBIfam" id="TIGR02595">
    <property type="entry name" value="PEP_CTERM"/>
    <property type="match status" value="1"/>
</dbReference>
<protein>
    <recommendedName>
        <fullName evidence="2">Ice-binding protein C-terminal domain-containing protein</fullName>
    </recommendedName>
</protein>
<dbReference type="HOGENOM" id="CLU_084714_0_0_7"/>
<dbReference type="Pfam" id="PF07589">
    <property type="entry name" value="PEP-CTERM"/>
    <property type="match status" value="1"/>
</dbReference>
<feature type="signal peptide" evidence="1">
    <location>
        <begin position="1"/>
        <end position="23"/>
    </location>
</feature>
<dbReference type="STRING" id="525897.Dbac_2235"/>
<keyword evidence="4" id="KW-1185">Reference proteome</keyword>
<sequence>MKKKLAATCLAAAFIFSATFASAALVTQWSYVNDATFVDWSNEDVNQDYMVLSPDGRTLSWGVPSVFSKTGLQSSLVIDGPVAGNDLMTSGSAVEVVSITHFNYLMSSAFPNLAYGKVEANVEFTPFLPAGLPLPAETTYLEFLFFETPNSNVATPMDIFVLTDPGATSGAFNYDGYTYNFSFLSDGFGLLTGAYHDYIVSQLGVDTDYYGWLANEDGSTSAQFYLGISVAPVPEPATMLLLGAGLLGLGLAARRNKKN</sequence>